<evidence type="ECO:0000313" key="4">
    <source>
        <dbReference type="Proteomes" id="UP001596368"/>
    </source>
</evidence>
<keyword evidence="1" id="KW-0812">Transmembrane</keyword>
<dbReference type="EC" id="3.4.-.-" evidence="3"/>
<proteinExistence type="predicted"/>
<comment type="caution">
    <text evidence="3">The sequence shown here is derived from an EMBL/GenBank/DDBJ whole genome shotgun (WGS) entry which is preliminary data.</text>
</comment>
<feature type="transmembrane region" description="Helical" evidence="1">
    <location>
        <begin position="191"/>
        <end position="210"/>
    </location>
</feature>
<keyword evidence="4" id="KW-1185">Reference proteome</keyword>
<evidence type="ECO:0000313" key="3">
    <source>
        <dbReference type="EMBL" id="MFC7138036.1"/>
    </source>
</evidence>
<feature type="transmembrane region" description="Helical" evidence="1">
    <location>
        <begin position="82"/>
        <end position="104"/>
    </location>
</feature>
<feature type="transmembrane region" description="Helical" evidence="1">
    <location>
        <begin position="270"/>
        <end position="295"/>
    </location>
</feature>
<keyword evidence="1" id="KW-1133">Transmembrane helix</keyword>
<feature type="domain" description="CAAX prenyl protease 2/Lysostaphin resistance protein A-like" evidence="2">
    <location>
        <begin position="309"/>
        <end position="414"/>
    </location>
</feature>
<feature type="transmembrane region" description="Helical" evidence="1">
    <location>
        <begin position="349"/>
        <end position="367"/>
    </location>
</feature>
<dbReference type="Pfam" id="PF02517">
    <property type="entry name" value="Rce1-like"/>
    <property type="match status" value="1"/>
</dbReference>
<keyword evidence="1" id="KW-0472">Membrane</keyword>
<dbReference type="PANTHER" id="PTHR39430">
    <property type="entry name" value="MEMBRANE-ASSOCIATED PROTEASE-RELATED"/>
    <property type="match status" value="1"/>
</dbReference>
<evidence type="ECO:0000259" key="2">
    <source>
        <dbReference type="Pfam" id="PF02517"/>
    </source>
</evidence>
<evidence type="ECO:0000256" key="1">
    <source>
        <dbReference type="SAM" id="Phobius"/>
    </source>
</evidence>
<keyword evidence="3" id="KW-0378">Hydrolase</keyword>
<feature type="transmembrane region" description="Helical" evidence="1">
    <location>
        <begin position="20"/>
        <end position="41"/>
    </location>
</feature>
<dbReference type="InterPro" id="IPR055943">
    <property type="entry name" value="DUF7521"/>
</dbReference>
<dbReference type="AlphaFoldDB" id="A0ABD5XVW0"/>
<dbReference type="PANTHER" id="PTHR39430:SF1">
    <property type="entry name" value="PROTEASE"/>
    <property type="match status" value="1"/>
</dbReference>
<dbReference type="Pfam" id="PF24365">
    <property type="entry name" value="DUF7521"/>
    <property type="match status" value="1"/>
</dbReference>
<organism evidence="3 4">
    <name type="scientific">Halobaculum litoreum</name>
    <dbReference type="NCBI Taxonomy" id="3031998"/>
    <lineage>
        <taxon>Archaea</taxon>
        <taxon>Methanobacteriati</taxon>
        <taxon>Methanobacteriota</taxon>
        <taxon>Stenosarchaea group</taxon>
        <taxon>Halobacteria</taxon>
        <taxon>Halobacteriales</taxon>
        <taxon>Haloferacaceae</taxon>
        <taxon>Halobaculum</taxon>
    </lineage>
</organism>
<reference evidence="3 4" key="1">
    <citation type="journal article" date="2019" name="Int. J. Syst. Evol. Microbiol.">
        <title>The Global Catalogue of Microorganisms (GCM) 10K type strain sequencing project: providing services to taxonomists for standard genome sequencing and annotation.</title>
        <authorList>
            <consortium name="The Broad Institute Genomics Platform"/>
            <consortium name="The Broad Institute Genome Sequencing Center for Infectious Disease"/>
            <person name="Wu L."/>
            <person name="Ma J."/>
        </authorList>
    </citation>
    <scope>NUCLEOTIDE SEQUENCE [LARGE SCALE GENOMIC DNA]</scope>
    <source>
        <strain evidence="3 4">DT92</strain>
    </source>
</reference>
<feature type="transmembrane region" description="Helical" evidence="1">
    <location>
        <begin position="424"/>
        <end position="443"/>
    </location>
</feature>
<accession>A0ABD5XVW0</accession>
<sequence length="465" mass="48593">MIDPALPLQVTRTGETAQVLAVLATFLLSALLGLVIARKAYQGYRRNASRPMLYLAAGIVLLTAVPAVLSLFLSTFTALPNYLVVVTTNGAELLGLVAIAYSLYGRFEPAEGAAERPVPRGPWCPRVGCRRRPATGSPRRICLPPDCTTLQGKVMPARAIRDGMVRPSPSERIRSPGPSVPDHAVPTSGPFLALVVAVAAGLTVGGWALVTRTSVRAALLDPVATATAGLLQPTLLVYAVFALVVGTLLRTRGLGPRAVGLQREDVRVALGVGLGVWVVAQAASVVVALVTVGSVPLSATLVAGGAGTLFGLLLAQVFGNALYEEALYRGFLLSTFHARFVSTGRSRPFLAALVLSQTVFALVHLPSRLVDGVVGMSLAANLALVLVSGLAFALLYYRTRNLLLVVGVHALLNYPTVVLGSEAVASLTVATLSLALLVAWPALERRLPTPPSEGTATPTGPRPRV</sequence>
<name>A0ABD5XVW0_9EURY</name>
<dbReference type="GO" id="GO:0080120">
    <property type="term" value="P:CAAX-box protein maturation"/>
    <property type="evidence" value="ECO:0007669"/>
    <property type="project" value="UniProtKB-ARBA"/>
</dbReference>
<feature type="transmembrane region" description="Helical" evidence="1">
    <location>
        <begin position="301"/>
        <end position="323"/>
    </location>
</feature>
<dbReference type="Proteomes" id="UP001596368">
    <property type="component" value="Unassembled WGS sequence"/>
</dbReference>
<feature type="transmembrane region" description="Helical" evidence="1">
    <location>
        <begin position="53"/>
        <end position="76"/>
    </location>
</feature>
<dbReference type="EMBL" id="JBHSZG010000008">
    <property type="protein sequence ID" value="MFC7138036.1"/>
    <property type="molecule type" value="Genomic_DNA"/>
</dbReference>
<dbReference type="InterPro" id="IPR003675">
    <property type="entry name" value="Rce1/LyrA-like_dom"/>
</dbReference>
<protein>
    <submittedName>
        <fullName evidence="3">CPBP family intramembrane glutamic endopeptidase</fullName>
        <ecNumber evidence="3">3.4.-.-</ecNumber>
    </submittedName>
</protein>
<feature type="transmembrane region" description="Helical" evidence="1">
    <location>
        <begin position="230"/>
        <end position="249"/>
    </location>
</feature>
<dbReference type="GO" id="GO:0004175">
    <property type="term" value="F:endopeptidase activity"/>
    <property type="evidence" value="ECO:0007669"/>
    <property type="project" value="UniProtKB-ARBA"/>
</dbReference>
<feature type="transmembrane region" description="Helical" evidence="1">
    <location>
        <begin position="373"/>
        <end position="395"/>
    </location>
</feature>
<gene>
    <name evidence="3" type="ORF">ACFQRB_19365</name>
</gene>